<dbReference type="AlphaFoldDB" id="A0A8X6QNZ5"/>
<gene>
    <name evidence="2" type="primary">B7P43_G11636</name>
    <name evidence="2" type="ORF">NPIL_98831</name>
</gene>
<dbReference type="EMBL" id="BMAW01033253">
    <property type="protein sequence ID" value="GFU29376.1"/>
    <property type="molecule type" value="Genomic_DNA"/>
</dbReference>
<evidence type="ECO:0000313" key="2">
    <source>
        <dbReference type="EMBL" id="GFU29376.1"/>
    </source>
</evidence>
<accession>A0A8X6QNZ5</accession>
<evidence type="ECO:0000313" key="3">
    <source>
        <dbReference type="Proteomes" id="UP000887013"/>
    </source>
</evidence>
<dbReference type="InterPro" id="IPR036397">
    <property type="entry name" value="RNaseH_sf"/>
</dbReference>
<dbReference type="Gene3D" id="3.30.420.10">
    <property type="entry name" value="Ribonuclease H-like superfamily/Ribonuclease H"/>
    <property type="match status" value="1"/>
</dbReference>
<keyword evidence="3" id="KW-1185">Reference proteome</keyword>
<name>A0A8X6QNZ5_NEPPI</name>
<proteinExistence type="predicted"/>
<dbReference type="Proteomes" id="UP000887013">
    <property type="component" value="Unassembled WGS sequence"/>
</dbReference>
<organism evidence="2 3">
    <name type="scientific">Nephila pilipes</name>
    <name type="common">Giant wood spider</name>
    <name type="synonym">Nephila maculata</name>
    <dbReference type="NCBI Taxonomy" id="299642"/>
    <lineage>
        <taxon>Eukaryota</taxon>
        <taxon>Metazoa</taxon>
        <taxon>Ecdysozoa</taxon>
        <taxon>Arthropoda</taxon>
        <taxon>Chelicerata</taxon>
        <taxon>Arachnida</taxon>
        <taxon>Araneae</taxon>
        <taxon>Araneomorphae</taxon>
        <taxon>Entelegynae</taxon>
        <taxon>Araneoidea</taxon>
        <taxon>Nephilidae</taxon>
        <taxon>Nephila</taxon>
    </lineage>
</organism>
<evidence type="ECO:0000256" key="1">
    <source>
        <dbReference type="SAM" id="MobiDB-lite"/>
    </source>
</evidence>
<dbReference type="GO" id="GO:0003676">
    <property type="term" value="F:nucleic acid binding"/>
    <property type="evidence" value="ECO:0007669"/>
    <property type="project" value="InterPro"/>
</dbReference>
<feature type="region of interest" description="Disordered" evidence="1">
    <location>
        <begin position="32"/>
        <end position="51"/>
    </location>
</feature>
<protein>
    <submittedName>
        <fullName evidence="2">HTH_48 domain-containing protein</fullName>
    </submittedName>
</protein>
<dbReference type="OrthoDB" id="6433552at2759"/>
<comment type="caution">
    <text evidence="2">The sequence shown here is derived from an EMBL/GenBank/DDBJ whole genome shotgun (WGS) entry which is preliminary data.</text>
</comment>
<reference evidence="2" key="1">
    <citation type="submission" date="2020-08" db="EMBL/GenBank/DDBJ databases">
        <title>Multicomponent nature underlies the extraordinary mechanical properties of spider dragline silk.</title>
        <authorList>
            <person name="Kono N."/>
            <person name="Nakamura H."/>
            <person name="Mori M."/>
            <person name="Yoshida Y."/>
            <person name="Ohtoshi R."/>
            <person name="Malay A.D."/>
            <person name="Moran D.A.P."/>
            <person name="Tomita M."/>
            <person name="Numata K."/>
            <person name="Arakawa K."/>
        </authorList>
    </citation>
    <scope>NUCLEOTIDE SEQUENCE</scope>
</reference>
<sequence>MNLSKKQTNSKPNFLTKVITNDKSWCYRYVSKTKKGSSQEKTPSSPRPKKARLVRSNIKSMIIVFFDVRRIEPQEFVSPGQIINQHFYLEICGKMC</sequence>